<proteinExistence type="predicted"/>
<evidence type="ECO:0008006" key="9">
    <source>
        <dbReference type="Google" id="ProtNLM"/>
    </source>
</evidence>
<dbReference type="InterPro" id="IPR004960">
    <property type="entry name" value="LipA_acyltrans"/>
</dbReference>
<comment type="subcellular location">
    <subcellularLocation>
        <location evidence="1">Cell inner membrane</location>
    </subcellularLocation>
</comment>
<dbReference type="Pfam" id="PF03279">
    <property type="entry name" value="Lip_A_acyltrans"/>
    <property type="match status" value="1"/>
</dbReference>
<keyword evidence="8" id="KW-1185">Reference proteome</keyword>
<sequence>MKVETASRVSGSLWRHVAPMTHRHGRALGHLRDAFPEKTEAEREAIARAMWENLGRTFAESFHLKAIAASDRVRMENVELLQRWAARPGGKVACAGHLGNWELAILGIMQAGAQPWSIYRPMNNPLVDAEVLRMRSFLYTGGLEPKGPSIPRQFLKIVRDGGTIGFLSDQRENNGIVVSLFGKPAPSTTFPAMLARSIGAPILMVRMRRLPDVRFVQSFELLEIPETDDRKADIEAATLAIQQTFERYVRDAPDQWMWAHRRWS</sequence>
<keyword evidence="3" id="KW-0997">Cell inner membrane</keyword>
<keyword evidence="2" id="KW-1003">Cell membrane</keyword>
<dbReference type="GO" id="GO:0005886">
    <property type="term" value="C:plasma membrane"/>
    <property type="evidence" value="ECO:0007669"/>
    <property type="project" value="UniProtKB-SubCell"/>
</dbReference>
<dbReference type="PANTHER" id="PTHR30606:SF9">
    <property type="entry name" value="LIPID A BIOSYNTHESIS LAUROYLTRANSFERASE"/>
    <property type="match status" value="1"/>
</dbReference>
<dbReference type="GO" id="GO:0016746">
    <property type="term" value="F:acyltransferase activity"/>
    <property type="evidence" value="ECO:0007669"/>
    <property type="project" value="UniProtKB-KW"/>
</dbReference>
<evidence type="ECO:0000256" key="3">
    <source>
        <dbReference type="ARBA" id="ARBA00022519"/>
    </source>
</evidence>
<protein>
    <recommendedName>
        <fullName evidence="9">Lauroyl acyltransferase</fullName>
    </recommendedName>
</protein>
<evidence type="ECO:0000256" key="4">
    <source>
        <dbReference type="ARBA" id="ARBA00022679"/>
    </source>
</evidence>
<evidence type="ECO:0000256" key="1">
    <source>
        <dbReference type="ARBA" id="ARBA00004533"/>
    </source>
</evidence>
<keyword evidence="6" id="KW-0012">Acyltransferase</keyword>
<dbReference type="Proteomes" id="UP001165667">
    <property type="component" value="Unassembled WGS sequence"/>
</dbReference>
<name>A0AA41YYP4_9HYPH</name>
<comment type="caution">
    <text evidence="7">The sequence shown here is derived from an EMBL/GenBank/DDBJ whole genome shotgun (WGS) entry which is preliminary data.</text>
</comment>
<keyword evidence="4" id="KW-0808">Transferase</keyword>
<dbReference type="CDD" id="cd07984">
    <property type="entry name" value="LPLAT_LABLAT-like"/>
    <property type="match status" value="1"/>
</dbReference>
<dbReference type="EMBL" id="JAMOIM010000002">
    <property type="protein sequence ID" value="MCW6507270.1"/>
    <property type="molecule type" value="Genomic_DNA"/>
</dbReference>
<evidence type="ECO:0000256" key="2">
    <source>
        <dbReference type="ARBA" id="ARBA00022475"/>
    </source>
</evidence>
<evidence type="ECO:0000313" key="8">
    <source>
        <dbReference type="Proteomes" id="UP001165667"/>
    </source>
</evidence>
<keyword evidence="5" id="KW-0472">Membrane</keyword>
<gene>
    <name evidence="7" type="ORF">M8523_04470</name>
</gene>
<reference evidence="7" key="1">
    <citation type="submission" date="2022-05" db="EMBL/GenBank/DDBJ databases">
        <authorList>
            <person name="Pankratov T."/>
        </authorList>
    </citation>
    <scope>NUCLEOTIDE SEQUENCE</scope>
    <source>
        <strain evidence="7">BP6-180914</strain>
    </source>
</reference>
<evidence type="ECO:0000256" key="5">
    <source>
        <dbReference type="ARBA" id="ARBA00023136"/>
    </source>
</evidence>
<dbReference type="GO" id="GO:0009247">
    <property type="term" value="P:glycolipid biosynthetic process"/>
    <property type="evidence" value="ECO:0007669"/>
    <property type="project" value="UniProtKB-ARBA"/>
</dbReference>
<evidence type="ECO:0000256" key="6">
    <source>
        <dbReference type="ARBA" id="ARBA00023315"/>
    </source>
</evidence>
<accession>A0AA41YYP4</accession>
<dbReference type="PANTHER" id="PTHR30606">
    <property type="entry name" value="LIPID A BIOSYNTHESIS LAUROYL ACYLTRANSFERASE"/>
    <property type="match status" value="1"/>
</dbReference>
<dbReference type="AlphaFoldDB" id="A0AA41YYP4"/>
<evidence type="ECO:0000313" key="7">
    <source>
        <dbReference type="EMBL" id="MCW6507270.1"/>
    </source>
</evidence>
<organism evidence="7 8">
    <name type="scientific">Lichenifustis flavocetrariae</name>
    <dbReference type="NCBI Taxonomy" id="2949735"/>
    <lineage>
        <taxon>Bacteria</taxon>
        <taxon>Pseudomonadati</taxon>
        <taxon>Pseudomonadota</taxon>
        <taxon>Alphaproteobacteria</taxon>
        <taxon>Hyphomicrobiales</taxon>
        <taxon>Lichenihabitantaceae</taxon>
        <taxon>Lichenifustis</taxon>
    </lineage>
</organism>